<feature type="compositionally biased region" description="Polar residues" evidence="1">
    <location>
        <begin position="123"/>
        <end position="137"/>
    </location>
</feature>
<gene>
    <name evidence="2" type="ORF">CPELLU_LOCUS14337</name>
</gene>
<accession>A0A9N9IRS5</accession>
<feature type="compositionally biased region" description="Polar residues" evidence="1">
    <location>
        <begin position="162"/>
        <end position="175"/>
    </location>
</feature>
<evidence type="ECO:0000256" key="1">
    <source>
        <dbReference type="SAM" id="MobiDB-lite"/>
    </source>
</evidence>
<sequence length="276" mass="31090">MNAIKFKILDPQLMSDALELKELRKKFNEQTRQLNKLIMESSQSSSSSQQIFEFNFPQQQEITLNSPQAVNVPKGANANYGANLPTQAEGVIPINATNQYNSNNTLFDFHLDISVSNELATSPDRTTNFHYNNGLNKSDSKRRRTMDNNELNKSDSKRRRPTANTKTRSSTLPSSNINAYKNVRQASMPITLDASMIQAENIPLIDTMDILNLFNHHSHENASNPLTTSNGSIIDYHGNQQTSSQMNVEQTSLQLNVEPTSSQLIVADHINFDWFN</sequence>
<evidence type="ECO:0000313" key="2">
    <source>
        <dbReference type="EMBL" id="CAG8745283.1"/>
    </source>
</evidence>
<evidence type="ECO:0000313" key="3">
    <source>
        <dbReference type="Proteomes" id="UP000789759"/>
    </source>
</evidence>
<dbReference type="EMBL" id="CAJVQA010016834">
    <property type="protein sequence ID" value="CAG8745283.1"/>
    <property type="molecule type" value="Genomic_DNA"/>
</dbReference>
<name>A0A9N9IRS5_9GLOM</name>
<organism evidence="2 3">
    <name type="scientific">Cetraspora pellucida</name>
    <dbReference type="NCBI Taxonomy" id="1433469"/>
    <lineage>
        <taxon>Eukaryota</taxon>
        <taxon>Fungi</taxon>
        <taxon>Fungi incertae sedis</taxon>
        <taxon>Mucoromycota</taxon>
        <taxon>Glomeromycotina</taxon>
        <taxon>Glomeromycetes</taxon>
        <taxon>Diversisporales</taxon>
        <taxon>Gigasporaceae</taxon>
        <taxon>Cetraspora</taxon>
    </lineage>
</organism>
<proteinExistence type="predicted"/>
<reference evidence="2" key="1">
    <citation type="submission" date="2021-06" db="EMBL/GenBank/DDBJ databases">
        <authorList>
            <person name="Kallberg Y."/>
            <person name="Tangrot J."/>
            <person name="Rosling A."/>
        </authorList>
    </citation>
    <scope>NUCLEOTIDE SEQUENCE</scope>
    <source>
        <strain evidence="2">FL966</strain>
    </source>
</reference>
<feature type="compositionally biased region" description="Basic and acidic residues" evidence="1">
    <location>
        <begin position="145"/>
        <end position="155"/>
    </location>
</feature>
<dbReference type="AlphaFoldDB" id="A0A9N9IRS5"/>
<dbReference type="Proteomes" id="UP000789759">
    <property type="component" value="Unassembled WGS sequence"/>
</dbReference>
<protein>
    <submittedName>
        <fullName evidence="2">21194_t:CDS:1</fullName>
    </submittedName>
</protein>
<comment type="caution">
    <text evidence="2">The sequence shown here is derived from an EMBL/GenBank/DDBJ whole genome shotgun (WGS) entry which is preliminary data.</text>
</comment>
<keyword evidence="3" id="KW-1185">Reference proteome</keyword>
<feature type="region of interest" description="Disordered" evidence="1">
    <location>
        <begin position="123"/>
        <end position="175"/>
    </location>
</feature>